<keyword evidence="3" id="KW-1185">Reference proteome</keyword>
<evidence type="ECO:0000313" key="3">
    <source>
        <dbReference type="Proteomes" id="UP000759537"/>
    </source>
</evidence>
<evidence type="ECO:0000256" key="1">
    <source>
        <dbReference type="SAM" id="MobiDB-lite"/>
    </source>
</evidence>
<protein>
    <submittedName>
        <fullName evidence="2">Uncharacterized protein</fullName>
    </submittedName>
</protein>
<reference evidence="2" key="1">
    <citation type="submission" date="2019-10" db="EMBL/GenBank/DDBJ databases">
        <authorList>
            <consortium name="DOE Joint Genome Institute"/>
            <person name="Kuo A."/>
            <person name="Miyauchi S."/>
            <person name="Kiss E."/>
            <person name="Drula E."/>
            <person name="Kohler A."/>
            <person name="Sanchez-Garcia M."/>
            <person name="Andreopoulos B."/>
            <person name="Barry K.W."/>
            <person name="Bonito G."/>
            <person name="Buee M."/>
            <person name="Carver A."/>
            <person name="Chen C."/>
            <person name="Cichocki N."/>
            <person name="Clum A."/>
            <person name="Culley D."/>
            <person name="Crous P.W."/>
            <person name="Fauchery L."/>
            <person name="Girlanda M."/>
            <person name="Hayes R."/>
            <person name="Keri Z."/>
            <person name="LaButti K."/>
            <person name="Lipzen A."/>
            <person name="Lombard V."/>
            <person name="Magnuson J."/>
            <person name="Maillard F."/>
            <person name="Morin E."/>
            <person name="Murat C."/>
            <person name="Nolan M."/>
            <person name="Ohm R."/>
            <person name="Pangilinan J."/>
            <person name="Pereira M."/>
            <person name="Perotto S."/>
            <person name="Peter M."/>
            <person name="Riley R."/>
            <person name="Sitrit Y."/>
            <person name="Stielow B."/>
            <person name="Szollosi G."/>
            <person name="Zifcakova L."/>
            <person name="Stursova M."/>
            <person name="Spatafora J.W."/>
            <person name="Tedersoo L."/>
            <person name="Vaario L.-M."/>
            <person name="Yamada A."/>
            <person name="Yan M."/>
            <person name="Wang P."/>
            <person name="Xu J."/>
            <person name="Bruns T."/>
            <person name="Baldrian P."/>
            <person name="Vilgalys R."/>
            <person name="Henrissat B."/>
            <person name="Grigoriev I.V."/>
            <person name="Hibbett D."/>
            <person name="Nagy L.G."/>
            <person name="Martin F.M."/>
        </authorList>
    </citation>
    <scope>NUCLEOTIDE SEQUENCE</scope>
    <source>
        <strain evidence="2">Prilba</strain>
    </source>
</reference>
<name>A0A9P5N6H8_9AGAM</name>
<proteinExistence type="predicted"/>
<feature type="compositionally biased region" description="Polar residues" evidence="1">
    <location>
        <begin position="92"/>
        <end position="105"/>
    </location>
</feature>
<sequence>MTSPFSIPPSNDTRVKVIYACGRSLMYCSSHLTSCIICNSEHTHHWHALPASLYLKSLNPTDWVPVDPSAVPSEPNLRATWLGRALCSSRPRQLTDVSSSSSLAQMTDEPPRPYPSVSLTGVLPSSFWLPSALALTLLSCFALSPSKVHSPKLCRGLLINTQFLLVGPSLNLKILETSSTTPKIRLGSAQQFLAHCEVRMLRGSWDTDIAGVR</sequence>
<organism evidence="2 3">
    <name type="scientific">Russula ochroleuca</name>
    <dbReference type="NCBI Taxonomy" id="152965"/>
    <lineage>
        <taxon>Eukaryota</taxon>
        <taxon>Fungi</taxon>
        <taxon>Dikarya</taxon>
        <taxon>Basidiomycota</taxon>
        <taxon>Agaricomycotina</taxon>
        <taxon>Agaricomycetes</taxon>
        <taxon>Russulales</taxon>
        <taxon>Russulaceae</taxon>
        <taxon>Russula</taxon>
    </lineage>
</organism>
<dbReference type="AlphaFoldDB" id="A0A9P5N6H8"/>
<accession>A0A9P5N6H8</accession>
<gene>
    <name evidence="2" type="ORF">DFH94DRAFT_27529</name>
</gene>
<dbReference type="EMBL" id="WHVB01000001">
    <property type="protein sequence ID" value="KAF8487442.1"/>
    <property type="molecule type" value="Genomic_DNA"/>
</dbReference>
<reference evidence="2" key="2">
    <citation type="journal article" date="2020" name="Nat. Commun.">
        <title>Large-scale genome sequencing of mycorrhizal fungi provides insights into the early evolution of symbiotic traits.</title>
        <authorList>
            <person name="Miyauchi S."/>
            <person name="Kiss E."/>
            <person name="Kuo A."/>
            <person name="Drula E."/>
            <person name="Kohler A."/>
            <person name="Sanchez-Garcia M."/>
            <person name="Morin E."/>
            <person name="Andreopoulos B."/>
            <person name="Barry K.W."/>
            <person name="Bonito G."/>
            <person name="Buee M."/>
            <person name="Carver A."/>
            <person name="Chen C."/>
            <person name="Cichocki N."/>
            <person name="Clum A."/>
            <person name="Culley D."/>
            <person name="Crous P.W."/>
            <person name="Fauchery L."/>
            <person name="Girlanda M."/>
            <person name="Hayes R.D."/>
            <person name="Keri Z."/>
            <person name="LaButti K."/>
            <person name="Lipzen A."/>
            <person name="Lombard V."/>
            <person name="Magnuson J."/>
            <person name="Maillard F."/>
            <person name="Murat C."/>
            <person name="Nolan M."/>
            <person name="Ohm R.A."/>
            <person name="Pangilinan J."/>
            <person name="Pereira M.F."/>
            <person name="Perotto S."/>
            <person name="Peter M."/>
            <person name="Pfister S."/>
            <person name="Riley R."/>
            <person name="Sitrit Y."/>
            <person name="Stielow J.B."/>
            <person name="Szollosi G."/>
            <person name="Zifcakova L."/>
            <person name="Stursova M."/>
            <person name="Spatafora J.W."/>
            <person name="Tedersoo L."/>
            <person name="Vaario L.M."/>
            <person name="Yamada A."/>
            <person name="Yan M."/>
            <person name="Wang P."/>
            <person name="Xu J."/>
            <person name="Bruns T."/>
            <person name="Baldrian P."/>
            <person name="Vilgalys R."/>
            <person name="Dunand C."/>
            <person name="Henrissat B."/>
            <person name="Grigoriev I.V."/>
            <person name="Hibbett D."/>
            <person name="Nagy L.G."/>
            <person name="Martin F.M."/>
        </authorList>
    </citation>
    <scope>NUCLEOTIDE SEQUENCE</scope>
    <source>
        <strain evidence="2">Prilba</strain>
    </source>
</reference>
<evidence type="ECO:0000313" key="2">
    <source>
        <dbReference type="EMBL" id="KAF8487442.1"/>
    </source>
</evidence>
<comment type="caution">
    <text evidence="2">The sequence shown here is derived from an EMBL/GenBank/DDBJ whole genome shotgun (WGS) entry which is preliminary data.</text>
</comment>
<feature type="region of interest" description="Disordered" evidence="1">
    <location>
        <begin position="92"/>
        <end position="112"/>
    </location>
</feature>
<dbReference type="Proteomes" id="UP000759537">
    <property type="component" value="Unassembled WGS sequence"/>
</dbReference>